<dbReference type="EMBL" id="JAGWCR010000011">
    <property type="protein sequence ID" value="MBS3651007.1"/>
    <property type="molecule type" value="Genomic_DNA"/>
</dbReference>
<gene>
    <name evidence="1" type="ORF">KEU06_20560</name>
</gene>
<name>A0A942E162_9HYPH</name>
<accession>A0A942E162</accession>
<dbReference type="AlphaFoldDB" id="A0A942E162"/>
<protein>
    <submittedName>
        <fullName evidence="1">Uncharacterized protein</fullName>
    </submittedName>
</protein>
<reference evidence="1" key="1">
    <citation type="submission" date="2021-04" db="EMBL/GenBank/DDBJ databases">
        <title>Pseudaminobacter soli sp. nov., isolated from paddy soil contaminated by heavy metals.</title>
        <authorList>
            <person name="Zhang K."/>
        </authorList>
    </citation>
    <scope>NUCLEOTIDE SEQUENCE</scope>
    <source>
        <strain evidence="1">19-2017</strain>
    </source>
</reference>
<evidence type="ECO:0000313" key="1">
    <source>
        <dbReference type="EMBL" id="MBS3651007.1"/>
    </source>
</evidence>
<comment type="caution">
    <text evidence="1">The sequence shown here is derived from an EMBL/GenBank/DDBJ whole genome shotgun (WGS) entry which is preliminary data.</text>
</comment>
<organism evidence="1 2">
    <name type="scientific">Pseudaminobacter soli</name>
    <name type="common">ex Zhang et al. 2022</name>
    <dbReference type="NCBI Taxonomy" id="2831468"/>
    <lineage>
        <taxon>Bacteria</taxon>
        <taxon>Pseudomonadati</taxon>
        <taxon>Pseudomonadota</taxon>
        <taxon>Alphaproteobacteria</taxon>
        <taxon>Hyphomicrobiales</taxon>
        <taxon>Phyllobacteriaceae</taxon>
        <taxon>Pseudaminobacter</taxon>
    </lineage>
</organism>
<keyword evidence="2" id="KW-1185">Reference proteome</keyword>
<dbReference type="RefSeq" id="WP_188256555.1">
    <property type="nucleotide sequence ID" value="NZ_JABVCF010000011.1"/>
</dbReference>
<evidence type="ECO:0000313" key="2">
    <source>
        <dbReference type="Proteomes" id="UP000680348"/>
    </source>
</evidence>
<dbReference type="Proteomes" id="UP000680348">
    <property type="component" value="Unassembled WGS sequence"/>
</dbReference>
<proteinExistence type="predicted"/>
<sequence>MVAVGAPKLNADEIASVEIDRGIIQREMQIAGLVPEGLDLVLAGSLLQGSHSRIGRWNSHAVEVERGSVGDFPQRSWLMRK</sequence>